<comment type="caution">
    <text evidence="1">The sequence shown here is derived from an EMBL/GenBank/DDBJ whole genome shotgun (WGS) entry which is preliminary data.</text>
</comment>
<keyword evidence="2" id="KW-1185">Reference proteome</keyword>
<proteinExistence type="predicted"/>
<organism evidence="1 2">
    <name type="scientific">Arctium lappa</name>
    <name type="common">Greater burdock</name>
    <name type="synonym">Lappa major</name>
    <dbReference type="NCBI Taxonomy" id="4217"/>
    <lineage>
        <taxon>Eukaryota</taxon>
        <taxon>Viridiplantae</taxon>
        <taxon>Streptophyta</taxon>
        <taxon>Embryophyta</taxon>
        <taxon>Tracheophyta</taxon>
        <taxon>Spermatophyta</taxon>
        <taxon>Magnoliopsida</taxon>
        <taxon>eudicotyledons</taxon>
        <taxon>Gunneridae</taxon>
        <taxon>Pentapetalae</taxon>
        <taxon>asterids</taxon>
        <taxon>campanulids</taxon>
        <taxon>Asterales</taxon>
        <taxon>Asteraceae</taxon>
        <taxon>Carduoideae</taxon>
        <taxon>Cardueae</taxon>
        <taxon>Arctiinae</taxon>
        <taxon>Arctium</taxon>
    </lineage>
</organism>
<evidence type="ECO:0000313" key="2">
    <source>
        <dbReference type="Proteomes" id="UP001055879"/>
    </source>
</evidence>
<reference evidence="2" key="1">
    <citation type="journal article" date="2022" name="Mol. Ecol. Resour.">
        <title>The genomes of chicory, endive, great burdock and yacon provide insights into Asteraceae palaeo-polyploidization history and plant inulin production.</title>
        <authorList>
            <person name="Fan W."/>
            <person name="Wang S."/>
            <person name="Wang H."/>
            <person name="Wang A."/>
            <person name="Jiang F."/>
            <person name="Liu H."/>
            <person name="Zhao H."/>
            <person name="Xu D."/>
            <person name="Zhang Y."/>
        </authorList>
    </citation>
    <scope>NUCLEOTIDE SEQUENCE [LARGE SCALE GENOMIC DNA]</scope>
    <source>
        <strain evidence="2">cv. Niubang</strain>
    </source>
</reference>
<name>A0ACB9FIE1_ARCLA</name>
<sequence length="139" mass="16135">MFQDQFHSFRTEFEVVELDSCKICSFRKIQIRRTRKLLCGCKSKGRTRKGLLTKTPESAEHYLRKVHTRRFHSARSRESAARSLRKAIVHILCSAETRNSHESKKHSSRKVQNLQGAVCEKLVLAKFGMRIVGSVIYEK</sequence>
<accession>A0ACB9FIE1</accession>
<dbReference type="EMBL" id="CM042047">
    <property type="protein sequence ID" value="KAI3770553.1"/>
    <property type="molecule type" value="Genomic_DNA"/>
</dbReference>
<gene>
    <name evidence="1" type="ORF">L6452_01690</name>
</gene>
<evidence type="ECO:0000313" key="1">
    <source>
        <dbReference type="EMBL" id="KAI3770553.1"/>
    </source>
</evidence>
<dbReference type="Proteomes" id="UP001055879">
    <property type="component" value="Linkage Group LG01"/>
</dbReference>
<protein>
    <submittedName>
        <fullName evidence="1">Uncharacterized protein</fullName>
    </submittedName>
</protein>
<reference evidence="1 2" key="2">
    <citation type="journal article" date="2022" name="Mol. Ecol. Resour.">
        <title>The genomes of chicory, endive, great burdock and yacon provide insights into Asteraceae paleo-polyploidization history and plant inulin production.</title>
        <authorList>
            <person name="Fan W."/>
            <person name="Wang S."/>
            <person name="Wang H."/>
            <person name="Wang A."/>
            <person name="Jiang F."/>
            <person name="Liu H."/>
            <person name="Zhao H."/>
            <person name="Xu D."/>
            <person name="Zhang Y."/>
        </authorList>
    </citation>
    <scope>NUCLEOTIDE SEQUENCE [LARGE SCALE GENOMIC DNA]</scope>
    <source>
        <strain evidence="2">cv. Niubang</strain>
    </source>
</reference>